<proteinExistence type="predicted"/>
<gene>
    <name evidence="1" type="ORF">NWP23_10385</name>
</gene>
<comment type="caution">
    <text evidence="1">The sequence shown here is derived from an EMBL/GenBank/DDBJ whole genome shotgun (WGS) entry which is preliminary data.</text>
</comment>
<organism evidence="1 2">
    <name type="scientific">Umezakia ovalisporum FSS-62</name>
    <dbReference type="NCBI Taxonomy" id="2971776"/>
    <lineage>
        <taxon>Bacteria</taxon>
        <taxon>Bacillati</taxon>
        <taxon>Cyanobacteriota</taxon>
        <taxon>Cyanophyceae</taxon>
        <taxon>Nostocales</taxon>
        <taxon>Nodulariaceae</taxon>
        <taxon>Umezakia</taxon>
    </lineage>
</organism>
<reference evidence="1 2" key="1">
    <citation type="journal article" date="2023" name="J. Phycol.">
        <title>Chrysosporum ovalisporum is synonymous with the true-branching cyanobacterium Umezakia natans (Nostocales/Aphanizomenonaceae).</title>
        <authorList>
            <person name="McGregor G.B."/>
            <person name="Sendall B.C."/>
            <person name="Niiyama Y."/>
            <person name="Tuji A."/>
            <person name="Willis A."/>
        </authorList>
    </citation>
    <scope>NUCLEOTIDE SEQUENCE [LARGE SCALE GENOMIC DNA]</scope>
    <source>
        <strain evidence="1 2">FSS-62</strain>
    </source>
</reference>
<accession>A0AA43GZ23</accession>
<dbReference type="Proteomes" id="UP001159370">
    <property type="component" value="Unassembled WGS sequence"/>
</dbReference>
<dbReference type="AlphaFoldDB" id="A0AA43GZ23"/>
<evidence type="ECO:0000313" key="1">
    <source>
        <dbReference type="EMBL" id="MDH6064164.1"/>
    </source>
</evidence>
<dbReference type="EMBL" id="JANQDL010000073">
    <property type="protein sequence ID" value="MDH6064164.1"/>
    <property type="molecule type" value="Genomic_DNA"/>
</dbReference>
<name>A0AA43GZ23_9CYAN</name>
<evidence type="ECO:0000313" key="2">
    <source>
        <dbReference type="Proteomes" id="UP001159370"/>
    </source>
</evidence>
<dbReference type="RefSeq" id="WP_280692209.1">
    <property type="nucleotide sequence ID" value="NZ_JANQDL010000073.1"/>
</dbReference>
<protein>
    <submittedName>
        <fullName evidence="1">Uncharacterized protein</fullName>
    </submittedName>
</protein>
<sequence>MGKAGKALKQVLDYYNITQSKLARGLGVEAEMLNVVTKLYIVIYSSPIKGENVNIS</sequence>